<dbReference type="InterPro" id="IPR011042">
    <property type="entry name" value="6-blade_b-propeller_TolB-like"/>
</dbReference>
<organism evidence="3 4">
    <name type="scientific">Steroidobacter flavus</name>
    <dbReference type="NCBI Taxonomy" id="1842136"/>
    <lineage>
        <taxon>Bacteria</taxon>
        <taxon>Pseudomonadati</taxon>
        <taxon>Pseudomonadota</taxon>
        <taxon>Gammaproteobacteria</taxon>
        <taxon>Steroidobacterales</taxon>
        <taxon>Steroidobacteraceae</taxon>
        <taxon>Steroidobacter</taxon>
    </lineage>
</organism>
<dbReference type="InterPro" id="IPR011041">
    <property type="entry name" value="Quinoprot_gluc/sorb_DH_b-prop"/>
</dbReference>
<dbReference type="SUPFAM" id="SSF48695">
    <property type="entry name" value="Multiheme cytochromes"/>
    <property type="match status" value="1"/>
</dbReference>
<evidence type="ECO:0000313" key="4">
    <source>
        <dbReference type="Proteomes" id="UP001595904"/>
    </source>
</evidence>
<evidence type="ECO:0000256" key="1">
    <source>
        <dbReference type="SAM" id="MobiDB-lite"/>
    </source>
</evidence>
<dbReference type="Gene3D" id="2.120.10.30">
    <property type="entry name" value="TolB, C-terminal domain"/>
    <property type="match status" value="1"/>
</dbReference>
<dbReference type="PROSITE" id="PS51257">
    <property type="entry name" value="PROKAR_LIPOPROTEIN"/>
    <property type="match status" value="1"/>
</dbReference>
<feature type="domain" description="Glucose/Sorbosone dehydrogenase" evidence="2">
    <location>
        <begin position="85"/>
        <end position="431"/>
    </location>
</feature>
<dbReference type="InterPro" id="IPR012938">
    <property type="entry name" value="Glc/Sorbosone_DH"/>
</dbReference>
<name>A0ABV8STD8_9GAMM</name>
<feature type="region of interest" description="Disordered" evidence="1">
    <location>
        <begin position="19"/>
        <end position="51"/>
    </location>
</feature>
<accession>A0ABV8STD8</accession>
<dbReference type="PANTHER" id="PTHR19328:SF75">
    <property type="entry name" value="ALDOSE SUGAR DEHYDROGENASE YLII"/>
    <property type="match status" value="1"/>
</dbReference>
<dbReference type="EMBL" id="JBHSDU010000003">
    <property type="protein sequence ID" value="MFC4309878.1"/>
    <property type="molecule type" value="Genomic_DNA"/>
</dbReference>
<dbReference type="InterPro" id="IPR036280">
    <property type="entry name" value="Multihaem_cyt_sf"/>
</dbReference>
<reference evidence="4" key="1">
    <citation type="journal article" date="2019" name="Int. J. Syst. Evol. Microbiol.">
        <title>The Global Catalogue of Microorganisms (GCM) 10K type strain sequencing project: providing services to taxonomists for standard genome sequencing and annotation.</title>
        <authorList>
            <consortium name="The Broad Institute Genomics Platform"/>
            <consortium name="The Broad Institute Genome Sequencing Center for Infectious Disease"/>
            <person name="Wu L."/>
            <person name="Ma J."/>
        </authorList>
    </citation>
    <scope>NUCLEOTIDE SEQUENCE [LARGE SCALE GENOMIC DNA]</scope>
    <source>
        <strain evidence="4">CGMCC 1.10759</strain>
    </source>
</reference>
<protein>
    <submittedName>
        <fullName evidence="3">PQQ-dependent sugar dehydrogenase</fullName>
    </submittedName>
</protein>
<dbReference type="Pfam" id="PF07995">
    <property type="entry name" value="GSDH"/>
    <property type="match status" value="1"/>
</dbReference>
<evidence type="ECO:0000313" key="3">
    <source>
        <dbReference type="EMBL" id="MFC4309878.1"/>
    </source>
</evidence>
<comment type="caution">
    <text evidence="3">The sequence shown here is derived from an EMBL/GenBank/DDBJ whole genome shotgun (WGS) entry which is preliminary data.</text>
</comment>
<evidence type="ECO:0000259" key="2">
    <source>
        <dbReference type="Pfam" id="PF07995"/>
    </source>
</evidence>
<dbReference type="PANTHER" id="PTHR19328">
    <property type="entry name" value="HEDGEHOG-INTERACTING PROTEIN"/>
    <property type="match status" value="1"/>
</dbReference>
<dbReference type="SUPFAM" id="SSF50952">
    <property type="entry name" value="Soluble quinoprotein glucose dehydrogenase"/>
    <property type="match status" value="1"/>
</dbReference>
<proteinExistence type="predicted"/>
<dbReference type="Proteomes" id="UP001595904">
    <property type="component" value="Unassembled WGS sequence"/>
</dbReference>
<dbReference type="RefSeq" id="WP_380596908.1">
    <property type="nucleotide sequence ID" value="NZ_JBHSDU010000003.1"/>
</dbReference>
<gene>
    <name evidence="3" type="ORF">ACFPN2_12370</name>
</gene>
<sequence>MNRSLPTLTLMALGLLQGCGGGGGSGSPQQAGDPPPTTNPPPSTGNSGLDARPANATCVAWARPSAGSDISLSRFTSLTFTMPVALLQPPNDSSRWYVVQQNGIVRYFSGTNPTSASTFIDISAQSSEVLGGSEAGLLGMAFHPNYPTDGRVFLAYTHNDPWVIRLASFTSSDGGATLNPASETILLTVDKPFDNHNGGNIAFGPDGYLYLGTGDGGGGGDRHGDRGNGQRLTTMLGKMLRIDVNNGAPYTIPPDNPYSGNTLCPAAGRAVGECPEIYAYGFRNPWRWSFDRDNGDLWVGDVGQSDLEEIDLVTLGGNYGWRCREGSHDFNTPGTPGCNTATLIDPVAEYNHLLGIAVTGGYVYRGSQNTSLFGRYLFGDFGSGRIWAWLAESAEQPREPTLLLDTELSISSFGQGNDGELYVVDYNDGTLQRINFTSVVGVDTAPRQLSATGCVSSTDPKQPASGLIPYAINAPFWSDGVDKDRWIALPNGQSITVGTDGDWSFPPGTVLMKNFRLGTRMIETRLFMRHPDGVWGGFSYEWNAEQTQATLLEGGATRDLGGGRNWVFPSEGQCVECHTRAAGHSLGLETAQLNRSFTYPQTNRAANELTTLNHIGLLTPAIADASTQPALPDPSGTTGTLTERARAYLHTNCSQCHRPGTSVPTNMDFRYTTSLIATNACNAVPRSGDLGLGANARLIVPGSSASSLVAYRMNRRDSPGMPPLASTMVDTAGVSLISQWIDSLTSCQ</sequence>
<feature type="compositionally biased region" description="Pro residues" evidence="1">
    <location>
        <begin position="33"/>
        <end position="43"/>
    </location>
</feature>
<keyword evidence="4" id="KW-1185">Reference proteome</keyword>